<organism evidence="1 2">
    <name type="scientific">Desulfovibrio piger</name>
    <dbReference type="NCBI Taxonomy" id="901"/>
    <lineage>
        <taxon>Bacteria</taxon>
        <taxon>Pseudomonadati</taxon>
        <taxon>Thermodesulfobacteriota</taxon>
        <taxon>Desulfovibrionia</taxon>
        <taxon>Desulfovibrionales</taxon>
        <taxon>Desulfovibrionaceae</taxon>
        <taxon>Desulfovibrio</taxon>
    </lineage>
</organism>
<dbReference type="RefSeq" id="WP_168935598.1">
    <property type="nucleotide sequence ID" value="NZ_JABAFY010000020.1"/>
</dbReference>
<gene>
    <name evidence="1" type="ORF">HF854_06680</name>
</gene>
<name>A0A848CIL8_9BACT</name>
<protein>
    <submittedName>
        <fullName evidence="1">Uncharacterized protein</fullName>
    </submittedName>
</protein>
<dbReference type="EMBL" id="JABAFY010000020">
    <property type="protein sequence ID" value="NME52217.1"/>
    <property type="molecule type" value="Genomic_DNA"/>
</dbReference>
<proteinExistence type="predicted"/>
<dbReference type="AlphaFoldDB" id="A0A848CIL8"/>
<accession>A0A848CIL8</accession>
<sequence length="70" mass="8102">MPLTLEELVETAVENQHIILQKELEKGIPLNYIDQDGHYVLRYPDGHIEKTSLPILENMEQRCQGSQVSR</sequence>
<evidence type="ECO:0000313" key="1">
    <source>
        <dbReference type="EMBL" id="NME52217.1"/>
    </source>
</evidence>
<reference evidence="1 2" key="1">
    <citation type="submission" date="2020-04" db="EMBL/GenBank/DDBJ databases">
        <authorList>
            <person name="Hitch T.C.A."/>
            <person name="Wylensek D."/>
            <person name="Clavel T."/>
        </authorList>
    </citation>
    <scope>NUCLEOTIDE SEQUENCE [LARGE SCALE GENOMIC DNA]</scope>
    <source>
        <strain evidence="1 2">PG-251-APC-1</strain>
    </source>
</reference>
<evidence type="ECO:0000313" key="2">
    <source>
        <dbReference type="Proteomes" id="UP000522333"/>
    </source>
</evidence>
<comment type="caution">
    <text evidence="1">The sequence shown here is derived from an EMBL/GenBank/DDBJ whole genome shotgun (WGS) entry which is preliminary data.</text>
</comment>
<dbReference type="Proteomes" id="UP000522333">
    <property type="component" value="Unassembled WGS sequence"/>
</dbReference>